<sequence>MSKEERQKTFWEMSDEDIDFSDIPEINQDFVKTLKRIENDHKPQTDTVRIKSYLLNWFKNNAQENSYEVLINNVLENYIRHQTES</sequence>
<dbReference type="RefSeq" id="WP_099436330.1">
    <property type="nucleotide sequence ID" value="NZ_CP138348.1"/>
</dbReference>
<reference evidence="1" key="1">
    <citation type="submission" date="2023-11" db="EMBL/GenBank/DDBJ databases">
        <title>Genome sequence of Cyanobacterium aponinum BCRC AL20115.</title>
        <authorList>
            <person name="Chang H.-Y."/>
            <person name="Lin K.-M."/>
            <person name="Hsueh H.-T."/>
            <person name="Chu H.-A."/>
            <person name="Kuo C.-H."/>
        </authorList>
    </citation>
    <scope>NUCLEOTIDE SEQUENCE</scope>
    <source>
        <strain evidence="1">AL20115</strain>
    </source>
</reference>
<name>A0AAF0ZD71_9CHRO</name>
<dbReference type="AlphaFoldDB" id="A0AAF0ZD71"/>
<proteinExistence type="predicted"/>
<gene>
    <name evidence="1" type="ORF">SAY89_05605</name>
</gene>
<evidence type="ECO:0000313" key="1">
    <source>
        <dbReference type="EMBL" id="WPF89748.1"/>
    </source>
</evidence>
<organism evidence="1">
    <name type="scientific">Cyanobacterium aponinum AL20115</name>
    <dbReference type="NCBI Taxonomy" id="3090662"/>
    <lineage>
        <taxon>Bacteria</taxon>
        <taxon>Bacillati</taxon>
        <taxon>Cyanobacteriota</taxon>
        <taxon>Cyanophyceae</taxon>
        <taxon>Oscillatoriophycideae</taxon>
        <taxon>Chroococcales</taxon>
        <taxon>Geminocystaceae</taxon>
        <taxon>Cyanobacterium</taxon>
    </lineage>
</organism>
<protein>
    <submittedName>
        <fullName evidence="1">Uncharacterized protein</fullName>
    </submittedName>
</protein>
<accession>A0AAF0ZD71</accession>
<dbReference type="EMBL" id="CP138348">
    <property type="protein sequence ID" value="WPF89748.1"/>
    <property type="molecule type" value="Genomic_DNA"/>
</dbReference>